<keyword evidence="9" id="KW-1185">Reference proteome</keyword>
<dbReference type="InterPro" id="IPR005017">
    <property type="entry name" value="OMPP1/FadL/TodX"/>
</dbReference>
<keyword evidence="5" id="KW-0732">Signal</keyword>
<keyword evidence="3" id="KW-1134">Transmembrane beta strand</keyword>
<evidence type="ECO:0008006" key="10">
    <source>
        <dbReference type="Google" id="ProtNLM"/>
    </source>
</evidence>
<comment type="caution">
    <text evidence="8">The sequence shown here is derived from an EMBL/GenBank/DDBJ whole genome shotgun (WGS) entry which is preliminary data.</text>
</comment>
<reference evidence="8 9" key="1">
    <citation type="journal article" date="2020" name="Microorganisms">
        <title>Osmotic Adaptation and Compatible Solute Biosynthesis of Phototrophic Bacteria as Revealed from Genome Analyses.</title>
        <authorList>
            <person name="Imhoff J.F."/>
            <person name="Rahn T."/>
            <person name="Kunzel S."/>
            <person name="Keller A."/>
            <person name="Neulinger S.C."/>
        </authorList>
    </citation>
    <scope>NUCLEOTIDE SEQUENCE [LARGE SCALE GENOMIC DNA]</scope>
    <source>
        <strain evidence="8 9">DSM 15382</strain>
    </source>
</reference>
<dbReference type="PANTHER" id="PTHR35093">
    <property type="entry name" value="OUTER MEMBRANE PROTEIN NMB0088-RELATED"/>
    <property type="match status" value="1"/>
</dbReference>
<evidence type="ECO:0000256" key="5">
    <source>
        <dbReference type="ARBA" id="ARBA00022729"/>
    </source>
</evidence>
<evidence type="ECO:0000313" key="9">
    <source>
        <dbReference type="Proteomes" id="UP000697995"/>
    </source>
</evidence>
<sequence length="463" mass="49094">METTGPQKVRGTRTGRGQDMGRYRLHAAGLALGSLALAGSAGAAGYEVREQSAVGQGTSFAGAAARNDDPSLIFFNPAAMSGLRGIQGALVGSGIFPDSTASAGSATRNAAIGGSPIRGSLGGDIGLDAFVPATYATIQLAPDWHFGVGITVPWGLVTKSPADSIARYHALTSSLRTVNVTPALSWQALPNLSLGIGLQVQYASARLSTGIDYGAIGAAQRIPGFVPGARDGRSTVTGTDTTVGVQLGAQWEPVAGTRLGLAWRSAMFYELRGDATFEGVPFPLSSSPAFANTGGRAKLGTPDTINLGLTQRLDERWTLLGGLEWTNWSRFRELIVNFDSGRPASITEERWHDSLFASVGAEYRWNDDLSLRAGFAYDQSPVRNAERTPRIPDSDRYWLSVGASWQVHPNATLSLAYTHIFSPEANVTLSDPGPRNTNLFRGNLNATYQASVDIVTAQLRFAF</sequence>
<evidence type="ECO:0000256" key="6">
    <source>
        <dbReference type="ARBA" id="ARBA00023136"/>
    </source>
</evidence>
<dbReference type="EMBL" id="NRSG01000061">
    <property type="protein sequence ID" value="MBK1658649.1"/>
    <property type="molecule type" value="Genomic_DNA"/>
</dbReference>
<keyword evidence="6" id="KW-0472">Membrane</keyword>
<comment type="similarity">
    <text evidence="2">Belongs to the OmpP1/FadL family.</text>
</comment>
<comment type="subcellular location">
    <subcellularLocation>
        <location evidence="1">Cell outer membrane</location>
        <topology evidence="1">Multi-pass membrane protein</topology>
    </subcellularLocation>
</comment>
<name>A0ABS1CVV3_9PROT</name>
<evidence type="ECO:0000256" key="3">
    <source>
        <dbReference type="ARBA" id="ARBA00022452"/>
    </source>
</evidence>
<evidence type="ECO:0000313" key="8">
    <source>
        <dbReference type="EMBL" id="MBK1658649.1"/>
    </source>
</evidence>
<gene>
    <name evidence="8" type="ORF">CKO45_10435</name>
</gene>
<accession>A0ABS1CVV3</accession>
<dbReference type="PANTHER" id="PTHR35093:SF3">
    <property type="entry name" value="LONG-CHAIN FATTY ACID TRANSPORT PROTEIN"/>
    <property type="match status" value="1"/>
</dbReference>
<organism evidence="8 9">
    <name type="scientific">Paracraurococcus ruber</name>
    <dbReference type="NCBI Taxonomy" id="77675"/>
    <lineage>
        <taxon>Bacteria</taxon>
        <taxon>Pseudomonadati</taxon>
        <taxon>Pseudomonadota</taxon>
        <taxon>Alphaproteobacteria</taxon>
        <taxon>Acetobacterales</taxon>
        <taxon>Roseomonadaceae</taxon>
        <taxon>Paracraurococcus</taxon>
    </lineage>
</organism>
<evidence type="ECO:0000256" key="1">
    <source>
        <dbReference type="ARBA" id="ARBA00004571"/>
    </source>
</evidence>
<evidence type="ECO:0000256" key="2">
    <source>
        <dbReference type="ARBA" id="ARBA00008163"/>
    </source>
</evidence>
<dbReference type="Pfam" id="PF03349">
    <property type="entry name" value="Toluene_X"/>
    <property type="match status" value="1"/>
</dbReference>
<protein>
    <recommendedName>
        <fullName evidence="10">Transporter</fullName>
    </recommendedName>
</protein>
<evidence type="ECO:0000256" key="4">
    <source>
        <dbReference type="ARBA" id="ARBA00022692"/>
    </source>
</evidence>
<proteinExistence type="inferred from homology"/>
<keyword evidence="7" id="KW-0998">Cell outer membrane</keyword>
<dbReference type="Proteomes" id="UP000697995">
    <property type="component" value="Unassembled WGS sequence"/>
</dbReference>
<evidence type="ECO:0000256" key="7">
    <source>
        <dbReference type="ARBA" id="ARBA00023237"/>
    </source>
</evidence>
<dbReference type="SUPFAM" id="SSF56935">
    <property type="entry name" value="Porins"/>
    <property type="match status" value="1"/>
</dbReference>
<keyword evidence="4" id="KW-0812">Transmembrane</keyword>
<dbReference type="Gene3D" id="2.40.160.60">
    <property type="entry name" value="Outer membrane protein transport protein (OMPP1/FadL/TodX)"/>
    <property type="match status" value="1"/>
</dbReference>